<keyword evidence="4 7" id="KW-1133">Transmembrane helix</keyword>
<sequence length="460" mass="49025">MKSMAVAPQPNGHVLRDDGRPKANTLKSFHVAMISIGGIIGAGLFVGTSATIAASGPAVLLSYLGAGAVVWLVMRLLGGLAIDAQGRGSFISHIAQHVGPRAAFMSGWSYAFLWAVTAGAQAVAGGMILQDLVAVPAFVGALAFIAIAWAINRLSLRHYGQAEAGLSILKLLFLGVFIFIGLGWLAWSGHPFSRAVQTMTSHGGFFSCGVWAVIGAVPMIVQTFSGCEIAVMAAADSDRPVENITRTVRRLPLQVLFFYAGSVLVIVSLVPWDAVRVGHSPFLTVLHMLHVPFAQKAAIAVTLIAVLSCLNSAVYVVSRTMRELGSLNLAPLFLTQETARHVPVWALRLTTALELIIVLFAVGSPETVYPILLGASGGLILFMYMMAAIAYWRNPRLRQKRLNRWIAGTVIGVIPVLTILLLFLPGSRIDTLLSLGTIALLALGVSISLHVRQRRAQLGS</sequence>
<dbReference type="PIRSF" id="PIRSF006060">
    <property type="entry name" value="AA_transporter"/>
    <property type="match status" value="1"/>
</dbReference>
<feature type="transmembrane region" description="Helical" evidence="7">
    <location>
        <begin position="404"/>
        <end position="425"/>
    </location>
</feature>
<evidence type="ECO:0000313" key="9">
    <source>
        <dbReference type="EMBL" id="GBQ07189.1"/>
    </source>
</evidence>
<feature type="transmembrane region" description="Helical" evidence="7">
    <location>
        <begin position="297"/>
        <end position="317"/>
    </location>
</feature>
<dbReference type="Proteomes" id="UP001062901">
    <property type="component" value="Unassembled WGS sequence"/>
</dbReference>
<evidence type="ECO:0000256" key="2">
    <source>
        <dbReference type="ARBA" id="ARBA00022448"/>
    </source>
</evidence>
<protein>
    <submittedName>
        <fullName evidence="9">Gamma-aminobutyrate permease</fullName>
    </submittedName>
</protein>
<comment type="subcellular location">
    <subcellularLocation>
        <location evidence="1">Membrane</location>
        <topology evidence="1">Multi-pass membrane protein</topology>
    </subcellularLocation>
</comment>
<dbReference type="Gene3D" id="1.20.1740.10">
    <property type="entry name" value="Amino acid/polyamine transporter I"/>
    <property type="match status" value="1"/>
</dbReference>
<feature type="transmembrane region" description="Helical" evidence="7">
    <location>
        <begin position="342"/>
        <end position="362"/>
    </location>
</feature>
<feature type="domain" description="Amino acid permease/ SLC12A" evidence="8">
    <location>
        <begin position="30"/>
        <end position="422"/>
    </location>
</feature>
<accession>A0ABQ0NZ91</accession>
<feature type="transmembrane region" description="Helical" evidence="7">
    <location>
        <begin position="171"/>
        <end position="190"/>
    </location>
</feature>
<feature type="transmembrane region" description="Helical" evidence="7">
    <location>
        <begin position="29"/>
        <end position="54"/>
    </location>
</feature>
<evidence type="ECO:0000256" key="6">
    <source>
        <dbReference type="SAM" id="MobiDB-lite"/>
    </source>
</evidence>
<reference evidence="9" key="1">
    <citation type="submission" date="2013-04" db="EMBL/GenBank/DDBJ databases">
        <title>The genome sequencing project of 58 acetic acid bacteria.</title>
        <authorList>
            <person name="Okamoto-Kainuma A."/>
            <person name="Ishikawa M."/>
            <person name="Umino S."/>
            <person name="Koizumi Y."/>
            <person name="Shiwa Y."/>
            <person name="Yoshikawa H."/>
            <person name="Matsutani M."/>
            <person name="Matsushita K."/>
        </authorList>
    </citation>
    <scope>NUCLEOTIDE SEQUENCE</scope>
    <source>
        <strain evidence="9">DSM 15669</strain>
    </source>
</reference>
<keyword evidence="3 7" id="KW-0812">Transmembrane</keyword>
<keyword evidence="2" id="KW-0813">Transport</keyword>
<dbReference type="EMBL" id="BAQD01000021">
    <property type="protein sequence ID" value="GBQ07189.1"/>
    <property type="molecule type" value="Genomic_DNA"/>
</dbReference>
<evidence type="ECO:0000256" key="1">
    <source>
        <dbReference type="ARBA" id="ARBA00004141"/>
    </source>
</evidence>
<evidence type="ECO:0000256" key="5">
    <source>
        <dbReference type="ARBA" id="ARBA00023136"/>
    </source>
</evidence>
<dbReference type="PANTHER" id="PTHR43495">
    <property type="entry name" value="GABA PERMEASE"/>
    <property type="match status" value="1"/>
</dbReference>
<keyword evidence="5 7" id="KW-0472">Membrane</keyword>
<feature type="transmembrane region" description="Helical" evidence="7">
    <location>
        <begin position="132"/>
        <end position="151"/>
    </location>
</feature>
<dbReference type="InterPro" id="IPR004841">
    <property type="entry name" value="AA-permease/SLC12A_dom"/>
</dbReference>
<keyword evidence="10" id="KW-1185">Reference proteome</keyword>
<proteinExistence type="predicted"/>
<organism evidence="9 10">
    <name type="scientific">Saccharibacter floricola DSM 15669</name>
    <dbReference type="NCBI Taxonomy" id="1123227"/>
    <lineage>
        <taxon>Bacteria</taxon>
        <taxon>Pseudomonadati</taxon>
        <taxon>Pseudomonadota</taxon>
        <taxon>Alphaproteobacteria</taxon>
        <taxon>Acetobacterales</taxon>
        <taxon>Acetobacteraceae</taxon>
        <taxon>Saccharibacter</taxon>
    </lineage>
</organism>
<evidence type="ECO:0000256" key="4">
    <source>
        <dbReference type="ARBA" id="ARBA00022989"/>
    </source>
</evidence>
<feature type="transmembrane region" description="Helical" evidence="7">
    <location>
        <begin position="256"/>
        <end position="277"/>
    </location>
</feature>
<dbReference type="Pfam" id="PF00324">
    <property type="entry name" value="AA_permease"/>
    <property type="match status" value="1"/>
</dbReference>
<feature type="transmembrane region" description="Helical" evidence="7">
    <location>
        <begin position="210"/>
        <end position="235"/>
    </location>
</feature>
<dbReference type="PANTHER" id="PTHR43495:SF5">
    <property type="entry name" value="GAMMA-AMINOBUTYRIC ACID PERMEASE"/>
    <property type="match status" value="1"/>
</dbReference>
<feature type="transmembrane region" description="Helical" evidence="7">
    <location>
        <begin position="431"/>
        <end position="451"/>
    </location>
</feature>
<evidence type="ECO:0000256" key="3">
    <source>
        <dbReference type="ARBA" id="ARBA00022692"/>
    </source>
</evidence>
<comment type="caution">
    <text evidence="9">The sequence shown here is derived from an EMBL/GenBank/DDBJ whole genome shotgun (WGS) entry which is preliminary data.</text>
</comment>
<feature type="region of interest" description="Disordered" evidence="6">
    <location>
        <begin position="1"/>
        <end position="20"/>
    </location>
</feature>
<dbReference type="RefSeq" id="WP_245539126.1">
    <property type="nucleotide sequence ID" value="NZ_BAQD01000021.1"/>
</dbReference>
<evidence type="ECO:0000259" key="8">
    <source>
        <dbReference type="Pfam" id="PF00324"/>
    </source>
</evidence>
<feature type="transmembrane region" description="Helical" evidence="7">
    <location>
        <begin position="60"/>
        <end position="82"/>
    </location>
</feature>
<dbReference type="PRINTS" id="PR00173">
    <property type="entry name" value="EDTRNSPORT"/>
</dbReference>
<feature type="transmembrane region" description="Helical" evidence="7">
    <location>
        <begin position="368"/>
        <end position="392"/>
    </location>
</feature>
<gene>
    <name evidence="9" type="ORF">AA15669_1269</name>
</gene>
<evidence type="ECO:0000313" key="10">
    <source>
        <dbReference type="Proteomes" id="UP001062901"/>
    </source>
</evidence>
<name>A0ABQ0NZ91_9PROT</name>
<evidence type="ECO:0000256" key="7">
    <source>
        <dbReference type="SAM" id="Phobius"/>
    </source>
</evidence>
<feature type="transmembrane region" description="Helical" evidence="7">
    <location>
        <begin position="102"/>
        <end position="120"/>
    </location>
</feature>